<protein>
    <recommendedName>
        <fullName evidence="4">DUF2061 domain-containing protein</fullName>
    </recommendedName>
</protein>
<evidence type="ECO:0000313" key="2">
    <source>
        <dbReference type="EMBL" id="OCJ33476.1"/>
    </source>
</evidence>
<evidence type="ECO:0008006" key="4">
    <source>
        <dbReference type="Google" id="ProtNLM"/>
    </source>
</evidence>
<gene>
    <name evidence="2" type="ORF">A6U91_18775</name>
</gene>
<accession>A0AB36ED82</accession>
<dbReference type="Proteomes" id="UP000093451">
    <property type="component" value="Unassembled WGS sequence"/>
</dbReference>
<feature type="transmembrane region" description="Helical" evidence="1">
    <location>
        <begin position="35"/>
        <end position="52"/>
    </location>
</feature>
<name>A0AB36ED82_AGRTU</name>
<comment type="caution">
    <text evidence="2">The sequence shown here is derived from an EMBL/GenBank/DDBJ whole genome shotgun (WGS) entry which is preliminary data.</text>
</comment>
<sequence length="61" mass="6976">MHYDPLKTIVWILSVAVALGIAITTEVMITRTITVIIFLAHIYLAIDYYRIIKKKIEISGK</sequence>
<dbReference type="EMBL" id="LXKT01000027">
    <property type="protein sequence ID" value="OCJ33476.1"/>
    <property type="molecule type" value="Genomic_DNA"/>
</dbReference>
<reference evidence="2 3" key="1">
    <citation type="journal article" date="2016" name="PeerJ">
        <title>Gall-ID: tools for genotyping gall-causing phytopathogenic bacteria.</title>
        <authorList>
            <person name="Davis E.W.II."/>
            <person name="Weisberg A.J."/>
            <person name="Tabima J.F."/>
            <person name="Grunwald N.J."/>
            <person name="Chang J.H."/>
        </authorList>
    </citation>
    <scope>NUCLEOTIDE SEQUENCE [LARGE SCALE GENOMIC DNA]</scope>
    <source>
        <strain evidence="2 3">N2/73</strain>
    </source>
</reference>
<evidence type="ECO:0000256" key="1">
    <source>
        <dbReference type="SAM" id="Phobius"/>
    </source>
</evidence>
<proteinExistence type="predicted"/>
<feature type="transmembrane region" description="Helical" evidence="1">
    <location>
        <begin position="9"/>
        <end position="29"/>
    </location>
</feature>
<dbReference type="AlphaFoldDB" id="A0AB36ED82"/>
<evidence type="ECO:0000313" key="3">
    <source>
        <dbReference type="Proteomes" id="UP000093451"/>
    </source>
</evidence>
<keyword evidence="1" id="KW-1133">Transmembrane helix</keyword>
<keyword evidence="1" id="KW-0472">Membrane</keyword>
<keyword evidence="1" id="KW-0812">Transmembrane</keyword>
<organism evidence="2 3">
    <name type="scientific">Agrobacterium tumefaciens</name>
    <dbReference type="NCBI Taxonomy" id="358"/>
    <lineage>
        <taxon>Bacteria</taxon>
        <taxon>Pseudomonadati</taxon>
        <taxon>Pseudomonadota</taxon>
        <taxon>Alphaproteobacteria</taxon>
        <taxon>Hyphomicrobiales</taxon>
        <taxon>Rhizobiaceae</taxon>
        <taxon>Rhizobium/Agrobacterium group</taxon>
        <taxon>Agrobacterium</taxon>
        <taxon>Agrobacterium tumefaciens complex</taxon>
    </lineage>
</organism>